<dbReference type="GO" id="GO:0015074">
    <property type="term" value="P:DNA integration"/>
    <property type="evidence" value="ECO:0007669"/>
    <property type="project" value="InterPro"/>
</dbReference>
<evidence type="ECO:0000256" key="7">
    <source>
        <dbReference type="SAM" id="MobiDB-lite"/>
    </source>
</evidence>
<feature type="region of interest" description="Disordered" evidence="7">
    <location>
        <begin position="662"/>
        <end position="724"/>
    </location>
</feature>
<evidence type="ECO:0000259" key="8">
    <source>
        <dbReference type="PROSITE" id="PS50994"/>
    </source>
</evidence>
<dbReference type="InterPro" id="IPR001584">
    <property type="entry name" value="Integrase_cat-core"/>
</dbReference>
<organism evidence="9 10">
    <name type="scientific">Cucumis melo var. makuwa</name>
    <name type="common">Oriental melon</name>
    <dbReference type="NCBI Taxonomy" id="1194695"/>
    <lineage>
        <taxon>Eukaryota</taxon>
        <taxon>Viridiplantae</taxon>
        <taxon>Streptophyta</taxon>
        <taxon>Embryophyta</taxon>
        <taxon>Tracheophyta</taxon>
        <taxon>Spermatophyta</taxon>
        <taxon>Magnoliopsida</taxon>
        <taxon>eudicotyledons</taxon>
        <taxon>Gunneridae</taxon>
        <taxon>Pentapetalae</taxon>
        <taxon>rosids</taxon>
        <taxon>fabids</taxon>
        <taxon>Cucurbitales</taxon>
        <taxon>Cucurbitaceae</taxon>
        <taxon>Benincaseae</taxon>
        <taxon>Cucumis</taxon>
    </lineage>
</organism>
<feature type="compositionally biased region" description="Polar residues" evidence="7">
    <location>
        <begin position="672"/>
        <end position="685"/>
    </location>
</feature>
<evidence type="ECO:0000256" key="2">
    <source>
        <dbReference type="ARBA" id="ARBA00022695"/>
    </source>
</evidence>
<dbReference type="Pfam" id="PF17921">
    <property type="entry name" value="Integrase_H2C2"/>
    <property type="match status" value="1"/>
</dbReference>
<name>A0A5D3C9X5_CUCMM</name>
<dbReference type="PROSITE" id="PS50994">
    <property type="entry name" value="INTEGRASE"/>
    <property type="match status" value="1"/>
</dbReference>
<dbReference type="Pfam" id="PF24626">
    <property type="entry name" value="SH3_Tf2-1"/>
    <property type="match status" value="1"/>
</dbReference>
<gene>
    <name evidence="9" type="ORF">E5676_scaffold265G002630</name>
</gene>
<feature type="region of interest" description="Disordered" evidence="7">
    <location>
        <begin position="885"/>
        <end position="904"/>
    </location>
</feature>
<dbReference type="GO" id="GO:0004519">
    <property type="term" value="F:endonuclease activity"/>
    <property type="evidence" value="ECO:0007669"/>
    <property type="project" value="UniProtKB-KW"/>
</dbReference>
<feature type="domain" description="Integrase catalytic" evidence="8">
    <location>
        <begin position="238"/>
        <end position="398"/>
    </location>
</feature>
<proteinExistence type="predicted"/>
<keyword evidence="6" id="KW-0695">RNA-directed DNA polymerase</keyword>
<dbReference type="InterPro" id="IPR041373">
    <property type="entry name" value="RT_RNaseH"/>
</dbReference>
<dbReference type="EMBL" id="SSTD01012952">
    <property type="protein sequence ID" value="TYK08102.1"/>
    <property type="molecule type" value="Genomic_DNA"/>
</dbReference>
<protein>
    <submittedName>
        <fullName evidence="9">Transposon Ty3-I Gag-Pol polyprotein</fullName>
    </submittedName>
</protein>
<evidence type="ECO:0000256" key="3">
    <source>
        <dbReference type="ARBA" id="ARBA00022722"/>
    </source>
</evidence>
<dbReference type="SUPFAM" id="SSF53098">
    <property type="entry name" value="Ribonuclease H-like"/>
    <property type="match status" value="1"/>
</dbReference>
<evidence type="ECO:0000256" key="1">
    <source>
        <dbReference type="ARBA" id="ARBA00022679"/>
    </source>
</evidence>
<dbReference type="Gene3D" id="3.30.420.10">
    <property type="entry name" value="Ribonuclease H-like superfamily/Ribonuclease H"/>
    <property type="match status" value="1"/>
</dbReference>
<dbReference type="GO" id="GO:0016787">
    <property type="term" value="F:hydrolase activity"/>
    <property type="evidence" value="ECO:0007669"/>
    <property type="project" value="UniProtKB-KW"/>
</dbReference>
<evidence type="ECO:0000313" key="9">
    <source>
        <dbReference type="EMBL" id="TYK08102.1"/>
    </source>
</evidence>
<reference evidence="9 10" key="1">
    <citation type="submission" date="2019-08" db="EMBL/GenBank/DDBJ databases">
        <title>Draft genome sequences of two oriental melons (Cucumis melo L. var makuwa).</title>
        <authorList>
            <person name="Kwon S.-Y."/>
        </authorList>
    </citation>
    <scope>NUCLEOTIDE SEQUENCE [LARGE SCALE GENOMIC DNA]</scope>
    <source>
        <strain evidence="10">cv. Chang Bougi</strain>
        <tissue evidence="9">Leaf</tissue>
    </source>
</reference>
<dbReference type="AlphaFoldDB" id="A0A5D3C9X5"/>
<dbReference type="PANTHER" id="PTHR35046:SF9">
    <property type="entry name" value="RNA-DIRECTED DNA POLYMERASE"/>
    <property type="match status" value="1"/>
</dbReference>
<dbReference type="InterPro" id="IPR012337">
    <property type="entry name" value="RNaseH-like_sf"/>
</dbReference>
<evidence type="ECO:0000256" key="5">
    <source>
        <dbReference type="ARBA" id="ARBA00022801"/>
    </source>
</evidence>
<dbReference type="InterPro" id="IPR056924">
    <property type="entry name" value="SH3_Tf2-1"/>
</dbReference>
<keyword evidence="2" id="KW-0548">Nucleotidyltransferase</keyword>
<dbReference type="CDD" id="cd09274">
    <property type="entry name" value="RNase_HI_RT_Ty3"/>
    <property type="match status" value="1"/>
</dbReference>
<evidence type="ECO:0000256" key="6">
    <source>
        <dbReference type="ARBA" id="ARBA00022918"/>
    </source>
</evidence>
<dbReference type="GO" id="GO:0003676">
    <property type="term" value="F:nucleic acid binding"/>
    <property type="evidence" value="ECO:0007669"/>
    <property type="project" value="InterPro"/>
</dbReference>
<dbReference type="Gene3D" id="1.10.340.70">
    <property type="match status" value="1"/>
</dbReference>
<keyword evidence="5" id="KW-0378">Hydrolase</keyword>
<dbReference type="GO" id="GO:0003964">
    <property type="term" value="F:RNA-directed DNA polymerase activity"/>
    <property type="evidence" value="ECO:0007669"/>
    <property type="project" value="UniProtKB-KW"/>
</dbReference>
<dbReference type="FunFam" id="1.10.340.70:FF:000001">
    <property type="entry name" value="Retrovirus-related Pol polyprotein from transposon gypsy-like Protein"/>
    <property type="match status" value="1"/>
</dbReference>
<sequence>MHSKNAFNELKEKLIKAPCLALPNFDKSFEIECDASGIGIEAVLMQEKQPIMFFSEKLNGAQLNYLTCDKELHALVRALKVWQHYLWPKEFVIHTDHESLKYLKGQTKLNKRHAKWVEFIETFPYVIHYKKGKAIWWPMHYQEEGKNVQDYIVFDGMLFRKGKLCIPKCSIRELLVKEAHGGGLMGHFGEFKTYSMLCEHFYWLKMRKDVNKVCKQCFKCKEAKSKTQPHGLYTPLDVPNEPWVDISMDFVLGLPKTRRHHDSIFVVVDRFSKMAHFIPCNKTDDATNIANLFFREVVRLHGIPKTIVSDRDVKFLSHFWKVLWGKLGTKLLFSTTCHPQMDGQTEVVNRTLGALLRSLISKNLKSWEETLPFVEFAYNRAIHSTTHCSPFEVVYGFNPLTPLDLSPLPPNMFTSDAASSRVEYIKTLHKEIKERIEKKNQKLVTRKNQGRKELIFKPGDWVWVHLRKERFPDQRKSKLQQRGDGPFQVLERINNNAYKLDLRGKYNVSSTFNVADLTLFDVGNEDLDLRTNPSKERGDDVDSLNNLLHVPEGPITKRKAKKIQEAFTLHVQKLANAQRETKNFELKFLYNVSSASQEEHGVKMAREKLCNLEDGTGNEKRETIIDSKFDLRVIHPLTKLLVGIIRKWSIPDAEKDVGIKNVGNKGFPDAVNNASRDASGKQSFPTHHEGVDKNTSGKGIETERGKERRSRDRRRDFRRPSAVVPPPSVVTLPHRCPSPPSATLERHVAINGRIPMTIALGVEKPISPHVVCFSQAIGVFVRKTFPVRCLKWADVGREYIEVVKGDLQRVFVLDFNDQAMNRFVEHQTITTFKEFRADCHRHFKKYSDPEEARANPPNALVGRDEDLHFLCDYYISHAFQDQSRTNKAIRQKQPYNHSSGSKSFLQRQYELTERRGQPIDRVELFRETHIRAGTFVSQAAEDAHNQMLELQSQPTPGVVSHSLRMRYAIRCWVDDQATQKALVGDPSRRPAERQVQAVRRHLVRSPQKKRLNYKLNFMKLWNGLKIKLIGEFLLSAREYLVWLKSPDQYVLGAPSGRRRPDSVPTGVHVARVRERVSYWAKVKVEESWRATEKDP</sequence>
<keyword evidence="3" id="KW-0540">Nuclease</keyword>
<feature type="compositionally biased region" description="Basic and acidic residues" evidence="7">
    <location>
        <begin position="700"/>
        <end position="719"/>
    </location>
</feature>
<dbReference type="Pfam" id="PF03004">
    <property type="entry name" value="Transposase_24"/>
    <property type="match status" value="1"/>
</dbReference>
<dbReference type="Pfam" id="PF17917">
    <property type="entry name" value="RT_RNaseH"/>
    <property type="match status" value="1"/>
</dbReference>
<dbReference type="PANTHER" id="PTHR35046">
    <property type="entry name" value="ZINC KNUCKLE (CCHC-TYPE) FAMILY PROTEIN"/>
    <property type="match status" value="1"/>
</dbReference>
<comment type="caution">
    <text evidence="9">The sequence shown here is derived from an EMBL/GenBank/DDBJ whole genome shotgun (WGS) entry which is preliminary data.</text>
</comment>
<dbReference type="FunFam" id="3.30.420.10:FF:000032">
    <property type="entry name" value="Retrovirus-related Pol polyprotein from transposon 297-like Protein"/>
    <property type="match status" value="1"/>
</dbReference>
<dbReference type="InterPro" id="IPR043502">
    <property type="entry name" value="DNA/RNA_pol_sf"/>
</dbReference>
<evidence type="ECO:0000256" key="4">
    <source>
        <dbReference type="ARBA" id="ARBA00022759"/>
    </source>
</evidence>
<keyword evidence="4" id="KW-0255">Endonuclease</keyword>
<keyword evidence="1" id="KW-0808">Transferase</keyword>
<dbReference type="InterPro" id="IPR041588">
    <property type="entry name" value="Integrase_H2C2"/>
</dbReference>
<dbReference type="Proteomes" id="UP000321947">
    <property type="component" value="Unassembled WGS sequence"/>
</dbReference>
<dbReference type="InterPro" id="IPR004252">
    <property type="entry name" value="Probable_transposase_24"/>
</dbReference>
<accession>A0A5D3C9X5</accession>
<evidence type="ECO:0000313" key="10">
    <source>
        <dbReference type="Proteomes" id="UP000321947"/>
    </source>
</evidence>
<dbReference type="SUPFAM" id="SSF56672">
    <property type="entry name" value="DNA/RNA polymerases"/>
    <property type="match status" value="1"/>
</dbReference>
<dbReference type="InterPro" id="IPR036397">
    <property type="entry name" value="RNaseH_sf"/>
</dbReference>